<dbReference type="FunFam" id="3.30.420.10:FF:000045">
    <property type="entry name" value="3'-5' exonuclease DinG"/>
    <property type="match status" value="1"/>
</dbReference>
<protein>
    <submittedName>
        <fullName evidence="3">DNA polymerase-3 subunit epsilon</fullName>
    </submittedName>
</protein>
<keyword evidence="1" id="KW-0540">Nuclease</keyword>
<dbReference type="GO" id="GO:0008408">
    <property type="term" value="F:3'-5' exonuclease activity"/>
    <property type="evidence" value="ECO:0007669"/>
    <property type="project" value="TreeGrafter"/>
</dbReference>
<evidence type="ECO:0000313" key="3">
    <source>
        <dbReference type="EMBL" id="SDP62997.1"/>
    </source>
</evidence>
<keyword evidence="1" id="KW-0378">Hydrolase</keyword>
<dbReference type="EMBL" id="FNJQ01000030">
    <property type="protein sequence ID" value="SDP62997.1"/>
    <property type="molecule type" value="Genomic_DNA"/>
</dbReference>
<dbReference type="AlphaFoldDB" id="A0A1H0U9Q1"/>
<dbReference type="Gene3D" id="3.30.420.10">
    <property type="entry name" value="Ribonuclease H-like superfamily/Ribonuclease H"/>
    <property type="match status" value="1"/>
</dbReference>
<dbReference type="Proteomes" id="UP000182412">
    <property type="component" value="Unassembled WGS sequence"/>
</dbReference>
<organism evidence="3 4">
    <name type="scientific">Selenomonas ruminantium</name>
    <dbReference type="NCBI Taxonomy" id="971"/>
    <lineage>
        <taxon>Bacteria</taxon>
        <taxon>Bacillati</taxon>
        <taxon>Bacillota</taxon>
        <taxon>Negativicutes</taxon>
        <taxon>Selenomonadales</taxon>
        <taxon>Selenomonadaceae</taxon>
        <taxon>Selenomonas</taxon>
    </lineage>
</organism>
<dbReference type="GO" id="GO:0005829">
    <property type="term" value="C:cytosol"/>
    <property type="evidence" value="ECO:0007669"/>
    <property type="project" value="TreeGrafter"/>
</dbReference>
<dbReference type="OrthoDB" id="9776650at2"/>
<dbReference type="PANTHER" id="PTHR30231">
    <property type="entry name" value="DNA POLYMERASE III SUBUNIT EPSILON"/>
    <property type="match status" value="1"/>
</dbReference>
<proteinExistence type="predicted"/>
<dbReference type="InterPro" id="IPR013520">
    <property type="entry name" value="Ribonucl_H"/>
</dbReference>
<feature type="domain" description="Exonuclease" evidence="2">
    <location>
        <begin position="3"/>
        <end position="167"/>
    </location>
</feature>
<reference evidence="3 4" key="1">
    <citation type="submission" date="2016-10" db="EMBL/GenBank/DDBJ databases">
        <authorList>
            <person name="de Groot N.N."/>
        </authorList>
    </citation>
    <scope>NUCLEOTIDE SEQUENCE [LARGE SCALE GENOMIC DNA]</scope>
    <source>
        <strain evidence="3 4">S137</strain>
    </source>
</reference>
<name>A0A1H0U9Q1_SELRU</name>
<evidence type="ECO:0000259" key="2">
    <source>
        <dbReference type="SMART" id="SM00479"/>
    </source>
</evidence>
<dbReference type="SUPFAM" id="SSF53098">
    <property type="entry name" value="Ribonuclease H-like"/>
    <property type="match status" value="1"/>
</dbReference>
<sequence length="191" mass="21168">MMNFAAIDFETATGCRNSACSVAVTAVEDGKMKDVYYTLIQPPMNKYNYFNVQIHGITPNDTKNAPTFAEIWPELRSHLEGRIVVAHNARFDMGVLSACLAMEGLVAPAFSYCDTVAIARKAWPFLENHKLDTVGTHLQIDFQHHNAMDDARTCAAIPLAAGQELKEDSLESLAKKLGINVCVFGRKGYRR</sequence>
<keyword evidence="1" id="KW-0269">Exonuclease</keyword>
<dbReference type="InterPro" id="IPR012337">
    <property type="entry name" value="RNaseH-like_sf"/>
</dbReference>
<dbReference type="PANTHER" id="PTHR30231:SF42">
    <property type="entry name" value="EXONUCLEASE"/>
    <property type="match status" value="1"/>
</dbReference>
<dbReference type="CDD" id="cd06130">
    <property type="entry name" value="DNA_pol_III_epsilon_like"/>
    <property type="match status" value="1"/>
</dbReference>
<dbReference type="Pfam" id="PF00929">
    <property type="entry name" value="RNase_T"/>
    <property type="match status" value="1"/>
</dbReference>
<evidence type="ECO:0000256" key="1">
    <source>
        <dbReference type="ARBA" id="ARBA00022839"/>
    </source>
</evidence>
<dbReference type="GO" id="GO:0003676">
    <property type="term" value="F:nucleic acid binding"/>
    <property type="evidence" value="ECO:0007669"/>
    <property type="project" value="InterPro"/>
</dbReference>
<gene>
    <name evidence="3" type="ORF">SAMN05216366_13022</name>
</gene>
<accession>A0A1H0U9Q1</accession>
<evidence type="ECO:0000313" key="4">
    <source>
        <dbReference type="Proteomes" id="UP000182412"/>
    </source>
</evidence>
<dbReference type="InterPro" id="IPR036397">
    <property type="entry name" value="RNaseH_sf"/>
</dbReference>
<dbReference type="RefSeq" id="WP_081342561.1">
    <property type="nucleotide sequence ID" value="NZ_FNJQ01000030.1"/>
</dbReference>
<dbReference type="SMART" id="SM00479">
    <property type="entry name" value="EXOIII"/>
    <property type="match status" value="1"/>
</dbReference>